<dbReference type="PANTHER" id="PTHR22812">
    <property type="entry name" value="CHROMOBOX PROTEIN"/>
    <property type="match status" value="1"/>
</dbReference>
<accession>A0A9Q3B882</accession>
<keyword evidence="5" id="KW-1185">Reference proteome</keyword>
<name>A0A9Q3B882_9BASI</name>
<evidence type="ECO:0000313" key="5">
    <source>
        <dbReference type="Proteomes" id="UP000765509"/>
    </source>
</evidence>
<dbReference type="Proteomes" id="UP000765509">
    <property type="component" value="Unassembled WGS sequence"/>
</dbReference>
<reference evidence="4" key="1">
    <citation type="submission" date="2021-03" db="EMBL/GenBank/DDBJ databases">
        <title>Draft genome sequence of rust myrtle Austropuccinia psidii MF-1, a brazilian biotype.</title>
        <authorList>
            <person name="Quecine M.C."/>
            <person name="Pachon D.M.R."/>
            <person name="Bonatelli M.L."/>
            <person name="Correr F.H."/>
            <person name="Franceschini L.M."/>
            <person name="Leite T.F."/>
            <person name="Margarido G.R.A."/>
            <person name="Almeida C.A."/>
            <person name="Ferrarezi J.A."/>
            <person name="Labate C.A."/>
        </authorList>
    </citation>
    <scope>NUCLEOTIDE SEQUENCE</scope>
    <source>
        <strain evidence="4">MF-1</strain>
    </source>
</reference>
<dbReference type="InterPro" id="IPR051219">
    <property type="entry name" value="Heterochromatin_chromo-domain"/>
</dbReference>
<feature type="domain" description="Chromo" evidence="3">
    <location>
        <begin position="44"/>
        <end position="105"/>
    </location>
</feature>
<dbReference type="AlphaFoldDB" id="A0A9Q3B882"/>
<dbReference type="EMBL" id="AVOT02000007">
    <property type="protein sequence ID" value="MBW0460365.1"/>
    <property type="molecule type" value="Genomic_DNA"/>
</dbReference>
<proteinExistence type="predicted"/>
<dbReference type="GO" id="GO:0006338">
    <property type="term" value="P:chromatin remodeling"/>
    <property type="evidence" value="ECO:0007669"/>
    <property type="project" value="UniProtKB-ARBA"/>
</dbReference>
<dbReference type="GO" id="GO:0005634">
    <property type="term" value="C:nucleus"/>
    <property type="evidence" value="ECO:0007669"/>
    <property type="project" value="UniProtKB-SubCell"/>
</dbReference>
<dbReference type="Gene3D" id="2.40.50.40">
    <property type="match status" value="1"/>
</dbReference>
<keyword evidence="2" id="KW-0539">Nucleus</keyword>
<dbReference type="CDD" id="cd00024">
    <property type="entry name" value="CD_CSD"/>
    <property type="match status" value="1"/>
</dbReference>
<comment type="caution">
    <text evidence="4">The sequence shown here is derived from an EMBL/GenBank/DDBJ whole genome shotgun (WGS) entry which is preliminary data.</text>
</comment>
<organism evidence="4 5">
    <name type="scientific">Austropuccinia psidii MF-1</name>
    <dbReference type="NCBI Taxonomy" id="1389203"/>
    <lineage>
        <taxon>Eukaryota</taxon>
        <taxon>Fungi</taxon>
        <taxon>Dikarya</taxon>
        <taxon>Basidiomycota</taxon>
        <taxon>Pucciniomycotina</taxon>
        <taxon>Pucciniomycetes</taxon>
        <taxon>Pucciniales</taxon>
        <taxon>Sphaerophragmiaceae</taxon>
        <taxon>Austropuccinia</taxon>
    </lineage>
</organism>
<dbReference type="Pfam" id="PF00385">
    <property type="entry name" value="Chromo"/>
    <property type="match status" value="1"/>
</dbReference>
<evidence type="ECO:0000256" key="2">
    <source>
        <dbReference type="ARBA" id="ARBA00023242"/>
    </source>
</evidence>
<protein>
    <recommendedName>
        <fullName evidence="3">Chromo domain-containing protein</fullName>
    </recommendedName>
</protein>
<gene>
    <name evidence="4" type="ORF">O181_000080</name>
</gene>
<evidence type="ECO:0000313" key="4">
    <source>
        <dbReference type="EMBL" id="MBW0460365.1"/>
    </source>
</evidence>
<dbReference type="SUPFAM" id="SSF54160">
    <property type="entry name" value="Chromo domain-like"/>
    <property type="match status" value="1"/>
</dbReference>
<dbReference type="InterPro" id="IPR016197">
    <property type="entry name" value="Chromo-like_dom_sf"/>
</dbReference>
<comment type="subcellular location">
    <subcellularLocation>
        <location evidence="1">Nucleus</location>
    </subcellularLocation>
</comment>
<sequence>MPTISMEIYPPSFHIYLLEPFKTSTVTNWHQVPPPPIIIEEEEWEVSQILNSKIKRGNSWHLVEWKGLSQDPEISTWEPTENFKNCPERVKDFHSLYSDKPGTSSSRGLVFMALDGERNYQR</sequence>
<dbReference type="PROSITE" id="PS50013">
    <property type="entry name" value="CHROMO_2"/>
    <property type="match status" value="1"/>
</dbReference>
<evidence type="ECO:0000259" key="3">
    <source>
        <dbReference type="PROSITE" id="PS50013"/>
    </source>
</evidence>
<dbReference type="InterPro" id="IPR000953">
    <property type="entry name" value="Chromo/chromo_shadow_dom"/>
</dbReference>
<dbReference type="InterPro" id="IPR023780">
    <property type="entry name" value="Chromo_domain"/>
</dbReference>
<evidence type="ECO:0000256" key="1">
    <source>
        <dbReference type="ARBA" id="ARBA00004123"/>
    </source>
</evidence>